<sequence length="270" mass="30569">MYVTEADWRFSSFGLMKRPYTYTTTRKIPNAGHKSPKFIIKRAAREKNDKRRKFSSDETRGKKKTQKRDQPGSTHSKSAHSSYFSLRADRVLVPYFNLKAIVWVWIPADTNLHTVGGDDLAAKTTGQLDAQLGFTGAGGTQDHQDRRAKIESPTATRYINYALEQHLSSAPILVRKSSGIHSDARHRWLYIARECLAFCKIFSSSLSLTTFVLIILFSHAPTALARCLFHSSASISSSSSSSRFFLTMHKRHSFARSLHYFVFSFNAYTA</sequence>
<comment type="caution">
    <text evidence="2">The sequence shown here is derived from an EMBL/GenBank/DDBJ whole genome shotgun (WGS) entry which is preliminary data.</text>
</comment>
<evidence type="ECO:0000256" key="1">
    <source>
        <dbReference type="SAM" id="MobiDB-lite"/>
    </source>
</evidence>
<feature type="compositionally biased region" description="Basic and acidic residues" evidence="1">
    <location>
        <begin position="46"/>
        <end position="60"/>
    </location>
</feature>
<name>A0A232FG04_9HYME</name>
<proteinExistence type="predicted"/>
<evidence type="ECO:0000313" key="2">
    <source>
        <dbReference type="EMBL" id="OXU29493.1"/>
    </source>
</evidence>
<protein>
    <submittedName>
        <fullName evidence="2">Uncharacterized protein</fullName>
    </submittedName>
</protein>
<dbReference type="AlphaFoldDB" id="A0A232FG04"/>
<feature type="compositionally biased region" description="Polar residues" evidence="1">
    <location>
        <begin position="71"/>
        <end position="80"/>
    </location>
</feature>
<feature type="region of interest" description="Disordered" evidence="1">
    <location>
        <begin position="46"/>
        <end position="80"/>
    </location>
</feature>
<dbReference type="Proteomes" id="UP000215335">
    <property type="component" value="Unassembled WGS sequence"/>
</dbReference>
<keyword evidence="3" id="KW-1185">Reference proteome</keyword>
<evidence type="ECO:0000313" key="3">
    <source>
        <dbReference type="Proteomes" id="UP000215335"/>
    </source>
</evidence>
<accession>A0A232FG04</accession>
<reference evidence="2 3" key="1">
    <citation type="journal article" date="2017" name="Curr. Biol.">
        <title>The Evolution of Venom by Co-option of Single-Copy Genes.</title>
        <authorList>
            <person name="Martinson E.O."/>
            <person name="Mrinalini"/>
            <person name="Kelkar Y.D."/>
            <person name="Chang C.H."/>
            <person name="Werren J.H."/>
        </authorList>
    </citation>
    <scope>NUCLEOTIDE SEQUENCE [LARGE SCALE GENOMIC DNA]</scope>
    <source>
        <strain evidence="2 3">Alberta</strain>
        <tissue evidence="2">Whole body</tissue>
    </source>
</reference>
<gene>
    <name evidence="2" type="ORF">TSAR_015846</name>
</gene>
<organism evidence="2 3">
    <name type="scientific">Trichomalopsis sarcophagae</name>
    <dbReference type="NCBI Taxonomy" id="543379"/>
    <lineage>
        <taxon>Eukaryota</taxon>
        <taxon>Metazoa</taxon>
        <taxon>Ecdysozoa</taxon>
        <taxon>Arthropoda</taxon>
        <taxon>Hexapoda</taxon>
        <taxon>Insecta</taxon>
        <taxon>Pterygota</taxon>
        <taxon>Neoptera</taxon>
        <taxon>Endopterygota</taxon>
        <taxon>Hymenoptera</taxon>
        <taxon>Apocrita</taxon>
        <taxon>Proctotrupomorpha</taxon>
        <taxon>Chalcidoidea</taxon>
        <taxon>Pteromalidae</taxon>
        <taxon>Pteromalinae</taxon>
        <taxon>Trichomalopsis</taxon>
    </lineage>
</organism>
<dbReference type="EMBL" id="NNAY01000285">
    <property type="protein sequence ID" value="OXU29493.1"/>
    <property type="molecule type" value="Genomic_DNA"/>
</dbReference>